<accession>A0A8J7CVT6</accession>
<feature type="transmembrane region" description="Helical" evidence="1">
    <location>
        <begin position="38"/>
        <end position="55"/>
    </location>
</feature>
<gene>
    <name evidence="2" type="ORF">ICN82_13010</name>
</gene>
<dbReference type="AlphaFoldDB" id="A0A8J7CVT6"/>
<comment type="caution">
    <text evidence="2">The sequence shown here is derived from an EMBL/GenBank/DDBJ whole genome shotgun (WGS) entry which is preliminary data.</text>
</comment>
<evidence type="ECO:0000256" key="1">
    <source>
        <dbReference type="SAM" id="Phobius"/>
    </source>
</evidence>
<sequence>MSGFFRSAAWQVAELVAALILGPALVLHGVWMRRELDLAEAVALLCFLGLGWHALAGRRGWAQALWLAGSAAAITGATLQWGRVAREAPWLRDIMAASIGW</sequence>
<protein>
    <submittedName>
        <fullName evidence="2">Uncharacterized protein</fullName>
    </submittedName>
</protein>
<feature type="transmembrane region" description="Helical" evidence="1">
    <location>
        <begin position="61"/>
        <end position="82"/>
    </location>
</feature>
<reference evidence="2" key="1">
    <citation type="submission" date="2020-09" db="EMBL/GenBank/DDBJ databases">
        <title>A novel bacterium of genus Mangrovicoccus, isolated from South China Sea.</title>
        <authorList>
            <person name="Huang H."/>
            <person name="Mo K."/>
            <person name="Hu Y."/>
        </authorList>
    </citation>
    <scope>NUCLEOTIDE SEQUENCE</scope>
    <source>
        <strain evidence="2">HB182678</strain>
    </source>
</reference>
<keyword evidence="1" id="KW-0812">Transmembrane</keyword>
<organism evidence="2 3">
    <name type="scientific">Mangrovicoccus algicola</name>
    <dbReference type="NCBI Taxonomy" id="2771008"/>
    <lineage>
        <taxon>Bacteria</taxon>
        <taxon>Pseudomonadati</taxon>
        <taxon>Pseudomonadota</taxon>
        <taxon>Alphaproteobacteria</taxon>
        <taxon>Rhodobacterales</taxon>
        <taxon>Paracoccaceae</taxon>
        <taxon>Mangrovicoccus</taxon>
    </lineage>
</organism>
<evidence type="ECO:0000313" key="2">
    <source>
        <dbReference type="EMBL" id="MBE3639119.1"/>
    </source>
</evidence>
<feature type="transmembrane region" description="Helical" evidence="1">
    <location>
        <begin position="12"/>
        <end position="31"/>
    </location>
</feature>
<evidence type="ECO:0000313" key="3">
    <source>
        <dbReference type="Proteomes" id="UP000609121"/>
    </source>
</evidence>
<dbReference type="Proteomes" id="UP000609121">
    <property type="component" value="Unassembled WGS sequence"/>
</dbReference>
<dbReference type="EMBL" id="JACVXA010000039">
    <property type="protein sequence ID" value="MBE3639119.1"/>
    <property type="molecule type" value="Genomic_DNA"/>
</dbReference>
<keyword evidence="3" id="KW-1185">Reference proteome</keyword>
<name>A0A8J7CVT6_9RHOB</name>
<keyword evidence="1" id="KW-0472">Membrane</keyword>
<dbReference type="RefSeq" id="WP_193183458.1">
    <property type="nucleotide sequence ID" value="NZ_JACVXA010000039.1"/>
</dbReference>
<proteinExistence type="predicted"/>
<keyword evidence="1" id="KW-1133">Transmembrane helix</keyword>